<accession>A0ABP0U4Y4</accession>
<gene>
    <name evidence="1" type="ORF">CSSPTR1EN2_LOCUS11515</name>
</gene>
<proteinExistence type="predicted"/>
<dbReference type="Proteomes" id="UP001497512">
    <property type="component" value="Chromosome 19"/>
</dbReference>
<reference evidence="1" key="1">
    <citation type="submission" date="2024-02" db="EMBL/GenBank/DDBJ databases">
        <authorList>
            <consortium name="ELIXIR-Norway"/>
            <consortium name="Elixir Norway"/>
        </authorList>
    </citation>
    <scope>NUCLEOTIDE SEQUENCE</scope>
</reference>
<protein>
    <submittedName>
        <fullName evidence="1">Uncharacterized protein</fullName>
    </submittedName>
</protein>
<sequence length="154" mass="18310">MAYYDSNCPSSCKSKITRGAKRPISAAGREAETFYDTQQFQYGARGKWGYSFYNPQEDKAHHIYALRLDTKTYIKPWEQAGHPHDFYRASRSTRSNDPEQHYEHGKALEKHERLVAEVEAWRRRELLKEDMTIQMSKLRAIERQRVHFQGIYFM</sequence>
<organism evidence="1 2">
    <name type="scientific">Sphagnum troendelagicum</name>
    <dbReference type="NCBI Taxonomy" id="128251"/>
    <lineage>
        <taxon>Eukaryota</taxon>
        <taxon>Viridiplantae</taxon>
        <taxon>Streptophyta</taxon>
        <taxon>Embryophyta</taxon>
        <taxon>Bryophyta</taxon>
        <taxon>Sphagnophytina</taxon>
        <taxon>Sphagnopsida</taxon>
        <taxon>Sphagnales</taxon>
        <taxon>Sphagnaceae</taxon>
        <taxon>Sphagnum</taxon>
    </lineage>
</organism>
<dbReference type="EMBL" id="OZ019911">
    <property type="protein sequence ID" value="CAK9212995.1"/>
    <property type="molecule type" value="Genomic_DNA"/>
</dbReference>
<evidence type="ECO:0000313" key="2">
    <source>
        <dbReference type="Proteomes" id="UP001497512"/>
    </source>
</evidence>
<keyword evidence="2" id="KW-1185">Reference proteome</keyword>
<name>A0ABP0U4Y4_9BRYO</name>
<evidence type="ECO:0000313" key="1">
    <source>
        <dbReference type="EMBL" id="CAK9212995.1"/>
    </source>
</evidence>